<keyword evidence="2" id="KW-0229">DNA integration</keyword>
<organism evidence="6 7">
    <name type="scientific">Bradyrhizobium centrolobii</name>
    <dbReference type="NCBI Taxonomy" id="1505087"/>
    <lineage>
        <taxon>Bacteria</taxon>
        <taxon>Pseudomonadati</taxon>
        <taxon>Pseudomonadota</taxon>
        <taxon>Alphaproteobacteria</taxon>
        <taxon>Hyphomicrobiales</taxon>
        <taxon>Nitrobacteraceae</taxon>
        <taxon>Bradyrhizobium</taxon>
    </lineage>
</organism>
<dbReference type="Gene3D" id="3.30.160.390">
    <property type="entry name" value="Integrase, DNA-binding domain"/>
    <property type="match status" value="1"/>
</dbReference>
<dbReference type="Pfam" id="PF00589">
    <property type="entry name" value="Phage_integrase"/>
    <property type="match status" value="1"/>
</dbReference>
<gene>
    <name evidence="6" type="ORF">AYJ54_06660</name>
</gene>
<keyword evidence="4" id="KW-0233">DNA recombination</keyword>
<dbReference type="Gene3D" id="1.10.150.130">
    <property type="match status" value="1"/>
</dbReference>
<dbReference type="GO" id="GO:0015074">
    <property type="term" value="P:DNA integration"/>
    <property type="evidence" value="ECO:0007669"/>
    <property type="project" value="UniProtKB-KW"/>
</dbReference>
<evidence type="ECO:0000256" key="3">
    <source>
        <dbReference type="ARBA" id="ARBA00023125"/>
    </source>
</evidence>
<protein>
    <submittedName>
        <fullName evidence="6">Integrase</fullName>
    </submittedName>
</protein>
<sequence>MAGKNDGACANPKQIKTDVDCRAARPKFDNGAWSPAKISDVTGGWLYLFVTPDVSRPGNAGSKLWRMDYRFHGRQKTYSIGPYGNGRDGTFSLADARRERDKAKDLLKEGKDPSIEKQLDKHRQAAARPFAQWADEWLAKKKVEKVKRGRIVAVRDPKTVEVLELRVGYVKDRFGKLCRQDIKRPDVLAFMRSYEAEGKLETRDRVRSIAEQICNYADVEGDGYNPFRNLNGQMIANISTPRPGVTEPRDVTRVFKLISAPWTRARFGDVVGLALRFDALTIPRPGMVNEMEWSEVDWDAERWTIPAAKMKTGWDHVVPLSRQALAILRSVQKLTGHRQYAFSCSKDAPLSNNTLNKRLRLLGIDTKTDHCAHGFRTTFSTLSHHEEIKDAKAWDGDVVELQLAHLDNSTVEGLYKRHGPLALIGSRTKLMQHWADRIDHWLDPRKVMPIKGGAQA</sequence>
<dbReference type="GO" id="GO:0003677">
    <property type="term" value="F:DNA binding"/>
    <property type="evidence" value="ECO:0007669"/>
    <property type="project" value="UniProtKB-KW"/>
</dbReference>
<dbReference type="InterPro" id="IPR053876">
    <property type="entry name" value="Phage_int_M"/>
</dbReference>
<dbReference type="PANTHER" id="PTHR30629">
    <property type="entry name" value="PROPHAGE INTEGRASE"/>
    <property type="match status" value="1"/>
</dbReference>
<dbReference type="InterPro" id="IPR013762">
    <property type="entry name" value="Integrase-like_cat_sf"/>
</dbReference>
<dbReference type="STRING" id="1505087.AYJ54_06660"/>
<dbReference type="RefSeq" id="WP_063698981.1">
    <property type="nucleotide sequence ID" value="NZ_LUUB01000041.1"/>
</dbReference>
<dbReference type="InterPro" id="IPR002104">
    <property type="entry name" value="Integrase_catalytic"/>
</dbReference>
<dbReference type="InterPro" id="IPR011010">
    <property type="entry name" value="DNA_brk_join_enz"/>
</dbReference>
<feature type="domain" description="Tyr recombinase" evidence="5">
    <location>
        <begin position="241"/>
        <end position="431"/>
    </location>
</feature>
<dbReference type="OrthoDB" id="9795573at2"/>
<dbReference type="InterPro" id="IPR010998">
    <property type="entry name" value="Integrase_recombinase_N"/>
</dbReference>
<keyword evidence="3" id="KW-0238">DNA-binding</keyword>
<evidence type="ECO:0000256" key="2">
    <source>
        <dbReference type="ARBA" id="ARBA00022908"/>
    </source>
</evidence>
<dbReference type="PROSITE" id="PS51898">
    <property type="entry name" value="TYR_RECOMBINASE"/>
    <property type="match status" value="1"/>
</dbReference>
<dbReference type="AlphaFoldDB" id="A0A176YY49"/>
<dbReference type="GO" id="GO:0006310">
    <property type="term" value="P:DNA recombination"/>
    <property type="evidence" value="ECO:0007669"/>
    <property type="project" value="UniProtKB-KW"/>
</dbReference>
<evidence type="ECO:0000313" key="7">
    <source>
        <dbReference type="Proteomes" id="UP000076959"/>
    </source>
</evidence>
<dbReference type="InterPro" id="IPR038488">
    <property type="entry name" value="Integrase_DNA-bd_sf"/>
</dbReference>
<dbReference type="InterPro" id="IPR025166">
    <property type="entry name" value="Integrase_DNA_bind_dom"/>
</dbReference>
<dbReference type="CDD" id="cd00801">
    <property type="entry name" value="INT_P4_C"/>
    <property type="match status" value="1"/>
</dbReference>
<comment type="similarity">
    <text evidence="1">Belongs to the 'phage' integrase family.</text>
</comment>
<dbReference type="SUPFAM" id="SSF56349">
    <property type="entry name" value="DNA breaking-rejoining enzymes"/>
    <property type="match status" value="1"/>
</dbReference>
<reference evidence="6 7" key="1">
    <citation type="submission" date="2016-03" db="EMBL/GenBank/DDBJ databases">
        <title>Draft Genome Sequence of the Strain BR 10245 (Bradyrhizobium sp.) isolated from nodules of Centrolobium paraense.</title>
        <authorList>
            <person name="Simoes-Araujo J.L.Sr."/>
            <person name="Barauna A.C."/>
            <person name="Silva K."/>
            <person name="Zilli J.E."/>
        </authorList>
    </citation>
    <scope>NUCLEOTIDE SEQUENCE [LARGE SCALE GENOMIC DNA]</scope>
    <source>
        <strain evidence="6 7">BR 10245</strain>
    </source>
</reference>
<dbReference type="Pfam" id="PF13356">
    <property type="entry name" value="Arm-DNA-bind_3"/>
    <property type="match status" value="1"/>
</dbReference>
<dbReference type="InterPro" id="IPR050808">
    <property type="entry name" value="Phage_Integrase"/>
</dbReference>
<proteinExistence type="inferred from homology"/>
<name>A0A176YY49_9BRAD</name>
<keyword evidence="7" id="KW-1185">Reference proteome</keyword>
<comment type="caution">
    <text evidence="6">The sequence shown here is derived from an EMBL/GenBank/DDBJ whole genome shotgun (WGS) entry which is preliminary data.</text>
</comment>
<dbReference type="Gene3D" id="1.10.443.10">
    <property type="entry name" value="Intergrase catalytic core"/>
    <property type="match status" value="1"/>
</dbReference>
<accession>A0A176YY49</accession>
<dbReference type="Pfam" id="PF22022">
    <property type="entry name" value="Phage_int_M"/>
    <property type="match status" value="1"/>
</dbReference>
<evidence type="ECO:0000256" key="4">
    <source>
        <dbReference type="ARBA" id="ARBA00023172"/>
    </source>
</evidence>
<dbReference type="EMBL" id="LUUB01000041">
    <property type="protein sequence ID" value="OAF12321.1"/>
    <property type="molecule type" value="Genomic_DNA"/>
</dbReference>
<dbReference type="Proteomes" id="UP000076959">
    <property type="component" value="Unassembled WGS sequence"/>
</dbReference>
<dbReference type="PANTHER" id="PTHR30629:SF2">
    <property type="entry name" value="PROPHAGE INTEGRASE INTS-RELATED"/>
    <property type="match status" value="1"/>
</dbReference>
<evidence type="ECO:0000256" key="1">
    <source>
        <dbReference type="ARBA" id="ARBA00008857"/>
    </source>
</evidence>
<evidence type="ECO:0000259" key="5">
    <source>
        <dbReference type="PROSITE" id="PS51898"/>
    </source>
</evidence>
<evidence type="ECO:0000313" key="6">
    <source>
        <dbReference type="EMBL" id="OAF12321.1"/>
    </source>
</evidence>